<dbReference type="InterPro" id="IPR038461">
    <property type="entry name" value="Schlafen_AlbA_2_dom_sf"/>
</dbReference>
<accession>A0A1I4JSE6</accession>
<dbReference type="Gene3D" id="3.30.950.30">
    <property type="entry name" value="Schlafen, AAA domain"/>
    <property type="match status" value="1"/>
</dbReference>
<feature type="domain" description="Schlafen AlbA-2" evidence="1">
    <location>
        <begin position="12"/>
        <end position="122"/>
    </location>
</feature>
<dbReference type="RefSeq" id="WP_245794035.1">
    <property type="nucleotide sequence ID" value="NZ_FOSG01000024.1"/>
</dbReference>
<evidence type="ECO:0000259" key="1">
    <source>
        <dbReference type="Pfam" id="PF04326"/>
    </source>
</evidence>
<sequence length="402" mass="43612">MITAAVAGKLEENDDLDWKQALPSFARTPGVWNEFAKDIAAMANTRGGLLIYGVSDQIELVGVDLKVVNEQQMLNTVRTGIQPYVSGVDIIPLSDPDGAGPDLLVVDVAPSDTAPHFQYGWEQRDKDRATFNAPYRIGSETFYMPEHQIARAYQERFTRQAAAATALRTLVDQATETAQGEFDGGRAWLVIAARPTRPLPRLVPAPTQAEAKYALSEGVDTASRLTDAFTSGAVLSQMLANDMRVGLRRWVDSNFLVPELRTNGHGAMVELHYDGAVVVCVDLTGTLESDGIPVDTQVLSTVVMEAVAVTDVYRRQRAVDGPVEITAAIASSMDDKRPSLRPVLQPYRPGLGSVRPVERARQPRRVLPSATELSPTADDAALRAAVAELVSGLLHQFGINQL</sequence>
<evidence type="ECO:0000313" key="3">
    <source>
        <dbReference type="Proteomes" id="UP000198928"/>
    </source>
</evidence>
<dbReference type="InterPro" id="IPR007421">
    <property type="entry name" value="Schlafen_AlbA_2_dom"/>
</dbReference>
<dbReference type="AlphaFoldDB" id="A0A1I4JSE6"/>
<dbReference type="EMBL" id="FOSG01000024">
    <property type="protein sequence ID" value="SFL69241.1"/>
    <property type="molecule type" value="Genomic_DNA"/>
</dbReference>
<reference evidence="3" key="1">
    <citation type="submission" date="2016-10" db="EMBL/GenBank/DDBJ databases">
        <authorList>
            <person name="Varghese N."/>
            <person name="Submissions S."/>
        </authorList>
    </citation>
    <scope>NUCLEOTIDE SEQUENCE [LARGE SCALE GENOMIC DNA]</scope>
    <source>
        <strain evidence="3">PL19</strain>
    </source>
</reference>
<keyword evidence="2" id="KW-0238">DNA-binding</keyword>
<keyword evidence="3" id="KW-1185">Reference proteome</keyword>
<dbReference type="GO" id="GO:0003677">
    <property type="term" value="F:DNA binding"/>
    <property type="evidence" value="ECO:0007669"/>
    <property type="project" value="UniProtKB-KW"/>
</dbReference>
<proteinExistence type="predicted"/>
<name>A0A1I4JSE6_9ACTN</name>
<gene>
    <name evidence="2" type="ORF">SAMN05192584_12461</name>
</gene>
<organism evidence="2 3">
    <name type="scientific">Streptomyces pini</name>
    <dbReference type="NCBI Taxonomy" id="1520580"/>
    <lineage>
        <taxon>Bacteria</taxon>
        <taxon>Bacillati</taxon>
        <taxon>Actinomycetota</taxon>
        <taxon>Actinomycetes</taxon>
        <taxon>Kitasatosporales</taxon>
        <taxon>Streptomycetaceae</taxon>
        <taxon>Streptomyces</taxon>
    </lineage>
</organism>
<dbReference type="Proteomes" id="UP000198928">
    <property type="component" value="Unassembled WGS sequence"/>
</dbReference>
<evidence type="ECO:0000313" key="2">
    <source>
        <dbReference type="EMBL" id="SFL69241.1"/>
    </source>
</evidence>
<dbReference type="Pfam" id="PF04326">
    <property type="entry name" value="SLFN_AlbA_2"/>
    <property type="match status" value="1"/>
</dbReference>
<protein>
    <submittedName>
        <fullName evidence="2">Putative DNA-binding domain-containing protein</fullName>
    </submittedName>
</protein>